<evidence type="ECO:0008006" key="4">
    <source>
        <dbReference type="Google" id="ProtNLM"/>
    </source>
</evidence>
<sequence length="276" mass="30831">MPTRIEQLSRAKPNLLKFPDRRSVYWLDELPTRSKNTTTAFGMRITSFTAFMQCENVKSSSLFPFVQSFKSCIEIVSTELTPRLEQLAQSKESSHFIEESRRSPEWMVSAAALKACPSERVCSLALPRMPADGWQPERPLLATLSVAVKNAKPSSRICQLAQPKRAKTLLTYCSVDSSAHAISVPITPSSRIRQLASPKQVHAQHSLARPVSWPVPDHVLKAVASERLQKMARPKTRQALFEGYDPYQVTHAARAATASPRLLELSLPLPRKCKGQ</sequence>
<keyword evidence="3" id="KW-1185">Reference proteome</keyword>
<dbReference type="Pfam" id="PF14912">
    <property type="entry name" value="THEG"/>
    <property type="match status" value="2"/>
</dbReference>
<dbReference type="InterPro" id="IPR042401">
    <property type="entry name" value="SPMAP2-like"/>
</dbReference>
<evidence type="ECO:0000313" key="2">
    <source>
        <dbReference type="Ensembl" id="ENSSANP00000097581.1"/>
    </source>
</evidence>
<evidence type="ECO:0000313" key="3">
    <source>
        <dbReference type="Proteomes" id="UP000472260"/>
    </source>
</evidence>
<protein>
    <recommendedName>
        <fullName evidence="4">Testicular haploid expressed gene protein-like</fullName>
    </recommendedName>
</protein>
<name>A0A671SKZ6_9TELE</name>
<dbReference type="AlphaFoldDB" id="A0A671SKZ6"/>
<dbReference type="Proteomes" id="UP000472260">
    <property type="component" value="Unassembled WGS sequence"/>
</dbReference>
<dbReference type="Ensembl" id="ENSSANT00000103634.1">
    <property type="protein sequence ID" value="ENSSANP00000097581.1"/>
    <property type="gene ID" value="ENSSANG00000048087.1"/>
</dbReference>
<reference evidence="2" key="2">
    <citation type="submission" date="2025-09" db="UniProtKB">
        <authorList>
            <consortium name="Ensembl"/>
        </authorList>
    </citation>
    <scope>IDENTIFICATION</scope>
</reference>
<keyword evidence="1" id="KW-0677">Repeat</keyword>
<dbReference type="InterPro" id="IPR006623">
    <property type="entry name" value="THEG"/>
</dbReference>
<accession>A0A671SKZ6</accession>
<reference evidence="2" key="1">
    <citation type="submission" date="2025-08" db="UniProtKB">
        <authorList>
            <consortium name="Ensembl"/>
        </authorList>
    </citation>
    <scope>IDENTIFICATION</scope>
</reference>
<proteinExistence type="predicted"/>
<dbReference type="GO" id="GO:0007283">
    <property type="term" value="P:spermatogenesis"/>
    <property type="evidence" value="ECO:0007669"/>
    <property type="project" value="TreeGrafter"/>
</dbReference>
<evidence type="ECO:0000256" key="1">
    <source>
        <dbReference type="ARBA" id="ARBA00022737"/>
    </source>
</evidence>
<dbReference type="PANTHER" id="PTHR15901:SF16">
    <property type="entry name" value="TESTICULAR HAPLOID EXPRESSED GENE PROTEIN"/>
    <property type="match status" value="1"/>
</dbReference>
<dbReference type="PANTHER" id="PTHR15901">
    <property type="entry name" value="TESTICULAR HAPLOID EXPRESSED GENE PROTEIN"/>
    <property type="match status" value="1"/>
</dbReference>
<dbReference type="SMART" id="SM00705">
    <property type="entry name" value="THEG"/>
    <property type="match status" value="5"/>
</dbReference>
<gene>
    <name evidence="2" type="primary">theg</name>
</gene>
<organism evidence="2 3">
    <name type="scientific">Sinocyclocheilus anshuiensis</name>
    <dbReference type="NCBI Taxonomy" id="1608454"/>
    <lineage>
        <taxon>Eukaryota</taxon>
        <taxon>Metazoa</taxon>
        <taxon>Chordata</taxon>
        <taxon>Craniata</taxon>
        <taxon>Vertebrata</taxon>
        <taxon>Euteleostomi</taxon>
        <taxon>Actinopterygii</taxon>
        <taxon>Neopterygii</taxon>
        <taxon>Teleostei</taxon>
        <taxon>Ostariophysi</taxon>
        <taxon>Cypriniformes</taxon>
        <taxon>Cyprinidae</taxon>
        <taxon>Cyprininae</taxon>
        <taxon>Sinocyclocheilus</taxon>
    </lineage>
</organism>